<dbReference type="AlphaFoldDB" id="A0A8C5PRG9"/>
<evidence type="ECO:0000256" key="11">
    <source>
        <dbReference type="RuleBase" id="RU363047"/>
    </source>
</evidence>
<feature type="transmembrane region" description="Helical" evidence="11">
    <location>
        <begin position="100"/>
        <end position="119"/>
    </location>
</feature>
<evidence type="ECO:0000256" key="5">
    <source>
        <dbReference type="ARBA" id="ARBA00022989"/>
    </source>
</evidence>
<accession>A0A8C5PRG9</accession>
<keyword evidence="7 11" id="KW-0472">Membrane</keyword>
<name>A0A8C5PRG9_9ANUR</name>
<keyword evidence="3 10" id="KW-0812">Transmembrane</keyword>
<feature type="transmembrane region" description="Helical" evidence="11">
    <location>
        <begin position="199"/>
        <end position="227"/>
    </location>
</feature>
<keyword evidence="4 11" id="KW-0552">Olfaction</keyword>
<evidence type="ECO:0000256" key="3">
    <source>
        <dbReference type="ARBA" id="ARBA00022692"/>
    </source>
</evidence>
<protein>
    <recommendedName>
        <fullName evidence="11">Olfactory receptor</fullName>
    </recommendedName>
</protein>
<keyword evidence="6 10" id="KW-0297">G-protein coupled receptor</keyword>
<dbReference type="Proteomes" id="UP000694569">
    <property type="component" value="Unplaced"/>
</dbReference>
<dbReference type="InterPro" id="IPR017452">
    <property type="entry name" value="GPCR_Rhodpsn_7TM"/>
</dbReference>
<dbReference type="GO" id="GO:0005886">
    <property type="term" value="C:plasma membrane"/>
    <property type="evidence" value="ECO:0007669"/>
    <property type="project" value="UniProtKB-SubCell"/>
</dbReference>
<dbReference type="InterPro" id="IPR050516">
    <property type="entry name" value="Olfactory_GPCR"/>
</dbReference>
<evidence type="ECO:0000256" key="6">
    <source>
        <dbReference type="ARBA" id="ARBA00023040"/>
    </source>
</evidence>
<evidence type="ECO:0000313" key="14">
    <source>
        <dbReference type="Proteomes" id="UP000694569"/>
    </source>
</evidence>
<keyword evidence="5 11" id="KW-1133">Transmembrane helix</keyword>
<reference evidence="13" key="2">
    <citation type="submission" date="2025-09" db="UniProtKB">
        <authorList>
            <consortium name="Ensembl"/>
        </authorList>
    </citation>
    <scope>IDENTIFICATION</scope>
</reference>
<feature type="transmembrane region" description="Helical" evidence="11">
    <location>
        <begin position="239"/>
        <end position="261"/>
    </location>
</feature>
<dbReference type="PROSITE" id="PS00237">
    <property type="entry name" value="G_PROTEIN_RECEP_F1_1"/>
    <property type="match status" value="1"/>
</dbReference>
<feature type="transmembrane region" description="Helical" evidence="11">
    <location>
        <begin position="273"/>
        <end position="293"/>
    </location>
</feature>
<organism evidence="13 14">
    <name type="scientific">Leptobrachium leishanense</name>
    <name type="common">Leishan spiny toad</name>
    <dbReference type="NCBI Taxonomy" id="445787"/>
    <lineage>
        <taxon>Eukaryota</taxon>
        <taxon>Metazoa</taxon>
        <taxon>Chordata</taxon>
        <taxon>Craniata</taxon>
        <taxon>Vertebrata</taxon>
        <taxon>Euteleostomi</taxon>
        <taxon>Amphibia</taxon>
        <taxon>Batrachia</taxon>
        <taxon>Anura</taxon>
        <taxon>Pelobatoidea</taxon>
        <taxon>Megophryidae</taxon>
        <taxon>Leptobrachium</taxon>
    </lineage>
</organism>
<keyword evidence="9 10" id="KW-0807">Transducer</keyword>
<dbReference type="PRINTS" id="PR00237">
    <property type="entry name" value="GPCRRHODOPSN"/>
</dbReference>
<keyword evidence="2 11" id="KW-1003">Cell membrane</keyword>
<dbReference type="FunFam" id="1.20.1070.10:FF:000003">
    <property type="entry name" value="Olfactory receptor"/>
    <property type="match status" value="1"/>
</dbReference>
<dbReference type="OrthoDB" id="9615015at2759"/>
<evidence type="ECO:0000256" key="1">
    <source>
        <dbReference type="ARBA" id="ARBA00004651"/>
    </source>
</evidence>
<proteinExistence type="inferred from homology"/>
<evidence type="ECO:0000256" key="10">
    <source>
        <dbReference type="RuleBase" id="RU000688"/>
    </source>
</evidence>
<dbReference type="InterPro" id="IPR000276">
    <property type="entry name" value="GPCR_Rhodpsn"/>
</dbReference>
<keyword evidence="8 10" id="KW-0675">Receptor</keyword>
<feature type="domain" description="G-protein coupled receptors family 1 profile" evidence="12">
    <location>
        <begin position="40"/>
        <end position="291"/>
    </location>
</feature>
<dbReference type="CDD" id="cd15230">
    <property type="entry name" value="7tmA_OR5-like"/>
    <property type="match status" value="1"/>
</dbReference>
<evidence type="ECO:0000256" key="7">
    <source>
        <dbReference type="ARBA" id="ARBA00023136"/>
    </source>
</evidence>
<evidence type="ECO:0000259" key="12">
    <source>
        <dbReference type="PROSITE" id="PS50262"/>
    </source>
</evidence>
<dbReference type="PRINTS" id="PR00245">
    <property type="entry name" value="OLFACTORYR"/>
</dbReference>
<dbReference type="PROSITE" id="PS50262">
    <property type="entry name" value="G_PROTEIN_RECEP_F1_2"/>
    <property type="match status" value="1"/>
</dbReference>
<dbReference type="Gene3D" id="1.20.1070.10">
    <property type="entry name" value="Rhodopsin 7-helix transmembrane proteins"/>
    <property type="match status" value="1"/>
</dbReference>
<feature type="transmembrane region" description="Helical" evidence="11">
    <location>
        <begin position="60"/>
        <end position="80"/>
    </location>
</feature>
<dbReference type="PANTHER" id="PTHR26452">
    <property type="entry name" value="OLFACTORY RECEPTOR"/>
    <property type="match status" value="1"/>
</dbReference>
<evidence type="ECO:0000256" key="9">
    <source>
        <dbReference type="ARBA" id="ARBA00023224"/>
    </source>
</evidence>
<dbReference type="Pfam" id="PF13853">
    <property type="entry name" value="7tm_4"/>
    <property type="match status" value="1"/>
</dbReference>
<dbReference type="GO" id="GO:0004930">
    <property type="term" value="F:G protein-coupled receptor activity"/>
    <property type="evidence" value="ECO:0007669"/>
    <property type="project" value="UniProtKB-KW"/>
</dbReference>
<dbReference type="SUPFAM" id="SSF81321">
    <property type="entry name" value="Family A G protein-coupled receptor-like"/>
    <property type="match status" value="1"/>
</dbReference>
<comment type="similarity">
    <text evidence="10">Belongs to the G-protein coupled receptor 1 family.</text>
</comment>
<comment type="subcellular location">
    <subcellularLocation>
        <location evidence="1 11">Cell membrane</location>
        <topology evidence="1 11">Multi-pass membrane protein</topology>
    </subcellularLocation>
</comment>
<keyword evidence="11" id="KW-0716">Sensory transduction</keyword>
<evidence type="ECO:0000313" key="13">
    <source>
        <dbReference type="Ensembl" id="ENSLLEP00000026798.1"/>
    </source>
</evidence>
<evidence type="ECO:0000256" key="2">
    <source>
        <dbReference type="ARBA" id="ARBA00022475"/>
    </source>
</evidence>
<feature type="transmembrane region" description="Helical" evidence="11">
    <location>
        <begin position="140"/>
        <end position="157"/>
    </location>
</feature>
<sequence>FYENLTATEEFILAGLSENPQLKTLLFFLFLVIYSLTIVENALLIAVISHSVKLCSPMYVFLRQLSFIDICYSSSVSIRMLLDFLSETRSISMVGCSLQMLSYAGFGGSECFLLAAMSYDRYVAICHPLTYLQIINGQTITAMLLASYMGGFLNGFIQTGFSFFHLKFCGPQQYIHHFYCDVIALIEISCGNTSINEVILLSLVGFIELSSLLVILISYLCIIVAVLRIKSSEGRKKAFSTCASHLAVVSLFYGTIMFMYLRPSSAYSPEQDKVVSVFFTVIIPFLNPLIYSLRNREVIQSARDLFRLIKYPLTKRTFGYFFTGFNCGKLKC</sequence>
<keyword evidence="14" id="KW-1185">Reference proteome</keyword>
<evidence type="ECO:0000256" key="8">
    <source>
        <dbReference type="ARBA" id="ARBA00023170"/>
    </source>
</evidence>
<dbReference type="InterPro" id="IPR000725">
    <property type="entry name" value="Olfact_rcpt"/>
</dbReference>
<dbReference type="GeneTree" id="ENSGT01150000286988"/>
<dbReference type="GO" id="GO:0004984">
    <property type="term" value="F:olfactory receptor activity"/>
    <property type="evidence" value="ECO:0007669"/>
    <property type="project" value="InterPro"/>
</dbReference>
<evidence type="ECO:0000256" key="4">
    <source>
        <dbReference type="ARBA" id="ARBA00022725"/>
    </source>
</evidence>
<feature type="transmembrane region" description="Helical" evidence="11">
    <location>
        <begin position="25"/>
        <end position="48"/>
    </location>
</feature>
<reference evidence="13" key="1">
    <citation type="submission" date="2025-08" db="UniProtKB">
        <authorList>
            <consortium name="Ensembl"/>
        </authorList>
    </citation>
    <scope>IDENTIFICATION</scope>
</reference>
<dbReference type="Ensembl" id="ENSLLET00000027841.1">
    <property type="protein sequence ID" value="ENSLLEP00000026798.1"/>
    <property type="gene ID" value="ENSLLEG00000017004.1"/>
</dbReference>